<dbReference type="InterPro" id="IPR023365">
    <property type="entry name" value="Sortase_dom-sf"/>
</dbReference>
<protein>
    <submittedName>
        <fullName evidence="2">Sortase</fullName>
    </submittedName>
</protein>
<evidence type="ECO:0000256" key="1">
    <source>
        <dbReference type="ARBA" id="ARBA00022801"/>
    </source>
</evidence>
<comment type="caution">
    <text evidence="2">The sequence shown here is derived from an EMBL/GenBank/DDBJ whole genome shotgun (WGS) entry which is preliminary data.</text>
</comment>
<accession>A0A3E0JAY9</accession>
<sequence>MKWFASFFILIRISFLVYPQMEDQYISYQQDKIIDNFNKGREGVLSSSNKISESYAHVNNLLDKPAPSPQLTQFPQELQAIATLEIPKIQLGLPVFEGVTEETLSYGVGMMNNSLDLENNGNTALAAHRGYREGKLFNRLDEVTEGDHIVLTTPSGSYEYEVR</sequence>
<dbReference type="AlphaFoldDB" id="A0A3E0JAY9"/>
<keyword evidence="1" id="KW-0378">Hydrolase</keyword>
<dbReference type="NCBIfam" id="TIGR01076">
    <property type="entry name" value="sortase_fam"/>
    <property type="match status" value="1"/>
</dbReference>
<organism evidence="2 3">
    <name type="scientific">Halobacillus trueperi</name>
    <dbReference type="NCBI Taxonomy" id="156205"/>
    <lineage>
        <taxon>Bacteria</taxon>
        <taxon>Bacillati</taxon>
        <taxon>Bacillota</taxon>
        <taxon>Bacilli</taxon>
        <taxon>Bacillales</taxon>
        <taxon>Bacillaceae</taxon>
        <taxon>Halobacillus</taxon>
    </lineage>
</organism>
<dbReference type="InterPro" id="IPR005754">
    <property type="entry name" value="Sortase"/>
</dbReference>
<dbReference type="GO" id="GO:0016787">
    <property type="term" value="F:hydrolase activity"/>
    <property type="evidence" value="ECO:0007669"/>
    <property type="project" value="UniProtKB-KW"/>
</dbReference>
<evidence type="ECO:0000313" key="2">
    <source>
        <dbReference type="EMBL" id="REJ09959.1"/>
    </source>
</evidence>
<keyword evidence="3" id="KW-1185">Reference proteome</keyword>
<name>A0A3E0JAY9_9BACI</name>
<dbReference type="EMBL" id="QUAE01000004">
    <property type="protein sequence ID" value="REJ09959.1"/>
    <property type="molecule type" value="Genomic_DNA"/>
</dbReference>
<dbReference type="Gene3D" id="2.40.260.10">
    <property type="entry name" value="Sortase"/>
    <property type="match status" value="1"/>
</dbReference>
<dbReference type="Pfam" id="PF04203">
    <property type="entry name" value="Sortase"/>
    <property type="match status" value="1"/>
</dbReference>
<dbReference type="Proteomes" id="UP000256305">
    <property type="component" value="Unassembled WGS sequence"/>
</dbReference>
<reference evidence="2 3" key="1">
    <citation type="submission" date="2018-08" db="EMBL/GenBank/DDBJ databases">
        <title>Genome sequence of Halobacillus trueperi KCTC 3686.</title>
        <authorList>
            <person name="Cho K.H."/>
            <person name="Kwak M.-J."/>
            <person name="Kim B.-Y."/>
            <person name="Chun J."/>
        </authorList>
    </citation>
    <scope>NUCLEOTIDE SEQUENCE [LARGE SCALE GENOMIC DNA]</scope>
    <source>
        <strain evidence="2 3">KCTC 3686</strain>
    </source>
</reference>
<evidence type="ECO:0000313" key="3">
    <source>
        <dbReference type="Proteomes" id="UP000256305"/>
    </source>
</evidence>
<gene>
    <name evidence="2" type="ORF">DYE48_07585</name>
</gene>
<proteinExistence type="predicted"/>
<dbReference type="SUPFAM" id="SSF63817">
    <property type="entry name" value="Sortase"/>
    <property type="match status" value="1"/>
</dbReference>